<proteinExistence type="predicted"/>
<keyword evidence="3" id="KW-1185">Reference proteome</keyword>
<feature type="compositionally biased region" description="Basic residues" evidence="1">
    <location>
        <begin position="288"/>
        <end position="303"/>
    </location>
</feature>
<feature type="region of interest" description="Disordered" evidence="1">
    <location>
        <begin position="45"/>
        <end position="140"/>
    </location>
</feature>
<feature type="non-terminal residue" evidence="2">
    <location>
        <position position="1"/>
    </location>
</feature>
<name>K0RF90_THAOC</name>
<evidence type="ECO:0000256" key="1">
    <source>
        <dbReference type="SAM" id="MobiDB-lite"/>
    </source>
</evidence>
<feature type="compositionally biased region" description="Gly residues" evidence="1">
    <location>
        <begin position="112"/>
        <end position="123"/>
    </location>
</feature>
<comment type="caution">
    <text evidence="2">The sequence shown here is derived from an EMBL/GenBank/DDBJ whole genome shotgun (WGS) entry which is preliminary data.</text>
</comment>
<dbReference type="Proteomes" id="UP000266841">
    <property type="component" value="Unassembled WGS sequence"/>
</dbReference>
<gene>
    <name evidence="2" type="ORF">THAOC_33592</name>
</gene>
<feature type="compositionally biased region" description="Basic and acidic residues" evidence="1">
    <location>
        <begin position="102"/>
        <end position="111"/>
    </location>
</feature>
<evidence type="ECO:0000313" key="3">
    <source>
        <dbReference type="Proteomes" id="UP000266841"/>
    </source>
</evidence>
<sequence length="323" mass="35316">ACYCCTGSKYLQIRLSINSFQTRERKSLIPDIDYDKRFASVLQERQATTGRLRQEKKRESPPTYGPQELRPTWLVARGGGSDEGGGGRRRRRRPPGQGCRGALHDHGEGGENARGGRPRAGGGRRQRGPDPPATAGDTELRTKAWVRRVLVGLGVCPFTKSAERSGQGLQGLGVPVAGIMYRHSDASGGGAGVYELLASEFLFLEKHPLVFPPDVLRKPSILARGRFSPAEENFPTFFLTVSRIPATETQSAERTKRRLGVNLRDGRPGSLRQARRQQHPPLGSGVRLRLRPLGRSGLRHARVGRGGGPGRGDGGRRLLPSRM</sequence>
<protein>
    <submittedName>
        <fullName evidence="2">Uncharacterized protein</fullName>
    </submittedName>
</protein>
<feature type="region of interest" description="Disordered" evidence="1">
    <location>
        <begin position="262"/>
        <end position="323"/>
    </location>
</feature>
<dbReference type="AlphaFoldDB" id="K0RF90"/>
<dbReference type="OrthoDB" id="187753at2759"/>
<evidence type="ECO:0000313" key="2">
    <source>
        <dbReference type="EMBL" id="EJK47671.1"/>
    </source>
</evidence>
<organism evidence="2 3">
    <name type="scientific">Thalassiosira oceanica</name>
    <name type="common">Marine diatom</name>
    <dbReference type="NCBI Taxonomy" id="159749"/>
    <lineage>
        <taxon>Eukaryota</taxon>
        <taxon>Sar</taxon>
        <taxon>Stramenopiles</taxon>
        <taxon>Ochrophyta</taxon>
        <taxon>Bacillariophyta</taxon>
        <taxon>Coscinodiscophyceae</taxon>
        <taxon>Thalassiosirophycidae</taxon>
        <taxon>Thalassiosirales</taxon>
        <taxon>Thalassiosiraceae</taxon>
        <taxon>Thalassiosira</taxon>
    </lineage>
</organism>
<dbReference type="eggNOG" id="ENOG502SHHX">
    <property type="taxonomic scope" value="Eukaryota"/>
</dbReference>
<accession>K0RF90</accession>
<reference evidence="2 3" key="1">
    <citation type="journal article" date="2012" name="Genome Biol.">
        <title>Genome and low-iron response of an oceanic diatom adapted to chronic iron limitation.</title>
        <authorList>
            <person name="Lommer M."/>
            <person name="Specht M."/>
            <person name="Roy A.S."/>
            <person name="Kraemer L."/>
            <person name="Andreson R."/>
            <person name="Gutowska M.A."/>
            <person name="Wolf J."/>
            <person name="Bergner S.V."/>
            <person name="Schilhabel M.B."/>
            <person name="Klostermeier U.C."/>
            <person name="Beiko R.G."/>
            <person name="Rosenstiel P."/>
            <person name="Hippler M."/>
            <person name="Laroche J."/>
        </authorList>
    </citation>
    <scope>NUCLEOTIDE SEQUENCE [LARGE SCALE GENOMIC DNA]</scope>
    <source>
        <strain evidence="2 3">CCMP1005</strain>
    </source>
</reference>
<dbReference type="EMBL" id="AGNL01046733">
    <property type="protein sequence ID" value="EJK47671.1"/>
    <property type="molecule type" value="Genomic_DNA"/>
</dbReference>